<protein>
    <recommendedName>
        <fullName evidence="4">Ribbon-helix-helix CopG family protein</fullName>
    </recommendedName>
</protein>
<dbReference type="InterPro" id="IPR010985">
    <property type="entry name" value="Ribbon_hlx_hlx"/>
</dbReference>
<proteinExistence type="predicted"/>
<keyword evidence="3" id="KW-1185">Reference proteome</keyword>
<name>A0A7W7RK94_9ACTN</name>
<dbReference type="GO" id="GO:0006355">
    <property type="term" value="P:regulation of DNA-templated transcription"/>
    <property type="evidence" value="ECO:0007669"/>
    <property type="project" value="InterPro"/>
</dbReference>
<dbReference type="Proteomes" id="UP000523007">
    <property type="component" value="Unassembled WGS sequence"/>
</dbReference>
<evidence type="ECO:0008006" key="4">
    <source>
        <dbReference type="Google" id="ProtNLM"/>
    </source>
</evidence>
<accession>A0A7W7RK94</accession>
<dbReference type="EMBL" id="JACHJT010000001">
    <property type="protein sequence ID" value="MBB4933098.1"/>
    <property type="molecule type" value="Genomic_DNA"/>
</dbReference>
<dbReference type="AlphaFoldDB" id="A0A7W7RK94"/>
<sequence length="104" mass="11576">MEITLQLSDELATALRHRAELEGRSMHQVALAAIDDYLARTTDDGLNRATELPGTSAEEDTANPSLAETVRRPDRAEALAELRDLGTEGGFDLEHLQDKQNYRR</sequence>
<gene>
    <name evidence="2" type="ORF">F4561_003918</name>
</gene>
<dbReference type="RefSeq" id="WP_184580767.1">
    <property type="nucleotide sequence ID" value="NZ_JACHJT010000001.1"/>
</dbReference>
<evidence type="ECO:0000256" key="1">
    <source>
        <dbReference type="SAM" id="MobiDB-lite"/>
    </source>
</evidence>
<organism evidence="2 3">
    <name type="scientific">Lipingzhangella halophila</name>
    <dbReference type="NCBI Taxonomy" id="1783352"/>
    <lineage>
        <taxon>Bacteria</taxon>
        <taxon>Bacillati</taxon>
        <taxon>Actinomycetota</taxon>
        <taxon>Actinomycetes</taxon>
        <taxon>Streptosporangiales</taxon>
        <taxon>Nocardiopsidaceae</taxon>
        <taxon>Lipingzhangella</taxon>
    </lineage>
</organism>
<comment type="caution">
    <text evidence="2">The sequence shown here is derived from an EMBL/GenBank/DDBJ whole genome shotgun (WGS) entry which is preliminary data.</text>
</comment>
<dbReference type="SUPFAM" id="SSF47598">
    <property type="entry name" value="Ribbon-helix-helix"/>
    <property type="match status" value="1"/>
</dbReference>
<reference evidence="2 3" key="1">
    <citation type="submission" date="2020-08" db="EMBL/GenBank/DDBJ databases">
        <title>Sequencing the genomes of 1000 actinobacteria strains.</title>
        <authorList>
            <person name="Klenk H.-P."/>
        </authorList>
    </citation>
    <scope>NUCLEOTIDE SEQUENCE [LARGE SCALE GENOMIC DNA]</scope>
    <source>
        <strain evidence="2 3">DSM 102030</strain>
    </source>
</reference>
<feature type="compositionally biased region" description="Basic and acidic residues" evidence="1">
    <location>
        <begin position="69"/>
        <end position="104"/>
    </location>
</feature>
<evidence type="ECO:0000313" key="3">
    <source>
        <dbReference type="Proteomes" id="UP000523007"/>
    </source>
</evidence>
<feature type="region of interest" description="Disordered" evidence="1">
    <location>
        <begin position="45"/>
        <end position="104"/>
    </location>
</feature>
<evidence type="ECO:0000313" key="2">
    <source>
        <dbReference type="EMBL" id="MBB4933098.1"/>
    </source>
</evidence>